<sequence length="119" mass="13904">MIITPVSVRSADADVNEQLQNRKPITSINTAVRSVEVSSVDITFEKFLTSRASSSIEIMLKKLFTKNIVAIWLLTLFIKLGHVTIKSVMAFDKWLSRNFHYNKRILFFLYKVKKFYHNY</sequence>
<evidence type="ECO:0000256" key="1">
    <source>
        <dbReference type="SAM" id="Phobius"/>
    </source>
</evidence>
<accession>A0A8X7CGG0</accession>
<comment type="caution">
    <text evidence="2">The sequence shown here is derived from an EMBL/GenBank/DDBJ whole genome shotgun (WGS) entry which is preliminary data.</text>
</comment>
<keyword evidence="1" id="KW-0472">Membrane</keyword>
<dbReference type="Proteomes" id="UP000886998">
    <property type="component" value="Unassembled WGS sequence"/>
</dbReference>
<evidence type="ECO:0000313" key="3">
    <source>
        <dbReference type="Proteomes" id="UP000886998"/>
    </source>
</evidence>
<evidence type="ECO:0000313" key="2">
    <source>
        <dbReference type="EMBL" id="GFY71494.1"/>
    </source>
</evidence>
<name>A0A8X7CGG0_9ARAC</name>
<protein>
    <submittedName>
        <fullName evidence="2">Uncharacterized protein</fullName>
    </submittedName>
</protein>
<organism evidence="2 3">
    <name type="scientific">Trichonephila inaurata madagascariensis</name>
    <dbReference type="NCBI Taxonomy" id="2747483"/>
    <lineage>
        <taxon>Eukaryota</taxon>
        <taxon>Metazoa</taxon>
        <taxon>Ecdysozoa</taxon>
        <taxon>Arthropoda</taxon>
        <taxon>Chelicerata</taxon>
        <taxon>Arachnida</taxon>
        <taxon>Araneae</taxon>
        <taxon>Araneomorphae</taxon>
        <taxon>Entelegynae</taxon>
        <taxon>Araneoidea</taxon>
        <taxon>Nephilidae</taxon>
        <taxon>Trichonephila</taxon>
        <taxon>Trichonephila inaurata</taxon>
    </lineage>
</organism>
<keyword evidence="3" id="KW-1185">Reference proteome</keyword>
<dbReference type="EMBL" id="BMAV01018862">
    <property type="protein sequence ID" value="GFY71494.1"/>
    <property type="molecule type" value="Genomic_DNA"/>
</dbReference>
<dbReference type="AlphaFoldDB" id="A0A8X7CGG0"/>
<proteinExistence type="predicted"/>
<gene>
    <name evidence="2" type="ORF">TNIN_185671</name>
</gene>
<keyword evidence="1" id="KW-1133">Transmembrane helix</keyword>
<keyword evidence="1" id="KW-0812">Transmembrane</keyword>
<reference evidence="2" key="1">
    <citation type="submission" date="2020-08" db="EMBL/GenBank/DDBJ databases">
        <title>Multicomponent nature underlies the extraordinary mechanical properties of spider dragline silk.</title>
        <authorList>
            <person name="Kono N."/>
            <person name="Nakamura H."/>
            <person name="Mori M."/>
            <person name="Yoshida Y."/>
            <person name="Ohtoshi R."/>
            <person name="Malay A.D."/>
            <person name="Moran D.A.P."/>
            <person name="Tomita M."/>
            <person name="Numata K."/>
            <person name="Arakawa K."/>
        </authorList>
    </citation>
    <scope>NUCLEOTIDE SEQUENCE</scope>
</reference>
<feature type="transmembrane region" description="Helical" evidence="1">
    <location>
        <begin position="69"/>
        <end position="91"/>
    </location>
</feature>